<evidence type="ECO:0000313" key="3">
    <source>
        <dbReference type="Proteomes" id="UP000529795"/>
    </source>
</evidence>
<dbReference type="Gene3D" id="3.40.50.1010">
    <property type="entry name" value="5'-nuclease"/>
    <property type="match status" value="1"/>
</dbReference>
<organism evidence="2 3">
    <name type="scientific">Sphingomonas jinjuensis</name>
    <dbReference type="NCBI Taxonomy" id="535907"/>
    <lineage>
        <taxon>Bacteria</taxon>
        <taxon>Pseudomonadati</taxon>
        <taxon>Pseudomonadota</taxon>
        <taxon>Alphaproteobacteria</taxon>
        <taxon>Sphingomonadales</taxon>
        <taxon>Sphingomonadaceae</taxon>
        <taxon>Sphingomonas</taxon>
    </lineage>
</organism>
<evidence type="ECO:0000259" key="1">
    <source>
        <dbReference type="Pfam" id="PF01850"/>
    </source>
</evidence>
<keyword evidence="3" id="KW-1185">Reference proteome</keyword>
<reference evidence="2 3" key="1">
    <citation type="submission" date="2020-08" db="EMBL/GenBank/DDBJ databases">
        <title>Genomic Encyclopedia of Type Strains, Phase IV (KMG-IV): sequencing the most valuable type-strain genomes for metagenomic binning, comparative biology and taxonomic classification.</title>
        <authorList>
            <person name="Goeker M."/>
        </authorList>
    </citation>
    <scope>NUCLEOTIDE SEQUENCE [LARGE SCALE GENOMIC DNA]</scope>
    <source>
        <strain evidence="2 3">YC6723</strain>
    </source>
</reference>
<evidence type="ECO:0000313" key="2">
    <source>
        <dbReference type="EMBL" id="MBB4152693.1"/>
    </source>
</evidence>
<feature type="domain" description="PIN" evidence="1">
    <location>
        <begin position="3"/>
        <end position="121"/>
    </location>
</feature>
<dbReference type="Pfam" id="PF01850">
    <property type="entry name" value="PIN"/>
    <property type="match status" value="1"/>
</dbReference>
<dbReference type="InterPro" id="IPR002716">
    <property type="entry name" value="PIN_dom"/>
</dbReference>
<sequence>MSLLTAEANSDHAVRWFRDQAIDNLMASPWTMTEIASALALKRRTGALDHELHDIALDAAKALIAALRDVTVTPQHFAAAADRFVNAPPAGLRAGDALHLAIAVERGAALATLDRQLGDAAATAGLVVPQILPT</sequence>
<gene>
    <name evidence="2" type="ORF">GGQ80_000569</name>
</gene>
<accession>A0A840F098</accession>
<dbReference type="Proteomes" id="UP000529795">
    <property type="component" value="Unassembled WGS sequence"/>
</dbReference>
<dbReference type="SUPFAM" id="SSF88723">
    <property type="entry name" value="PIN domain-like"/>
    <property type="match status" value="1"/>
</dbReference>
<dbReference type="AlphaFoldDB" id="A0A840F098"/>
<proteinExistence type="predicted"/>
<dbReference type="InterPro" id="IPR029060">
    <property type="entry name" value="PIN-like_dom_sf"/>
</dbReference>
<comment type="caution">
    <text evidence="2">The sequence shown here is derived from an EMBL/GenBank/DDBJ whole genome shotgun (WGS) entry which is preliminary data.</text>
</comment>
<dbReference type="EMBL" id="JACIEV010000001">
    <property type="protein sequence ID" value="MBB4152693.1"/>
    <property type="molecule type" value="Genomic_DNA"/>
</dbReference>
<name>A0A840F098_9SPHN</name>
<dbReference type="CDD" id="cd09874">
    <property type="entry name" value="PIN_MT3492-like"/>
    <property type="match status" value="1"/>
</dbReference>
<protein>
    <recommendedName>
        <fullName evidence="1">PIN domain-containing protein</fullName>
    </recommendedName>
</protein>